<keyword evidence="3 5" id="KW-0663">Pyridoxal phosphate</keyword>
<dbReference type="InterPro" id="IPR018300">
    <property type="entry name" value="Aminotrans_IV_CS"/>
</dbReference>
<evidence type="ECO:0000256" key="5">
    <source>
        <dbReference type="RuleBase" id="RU004516"/>
    </source>
</evidence>
<gene>
    <name evidence="7" type="ORF">KYD98_00695</name>
</gene>
<dbReference type="PANTHER" id="PTHR42743:SF11">
    <property type="entry name" value="AMINODEOXYCHORISMATE LYASE"/>
    <property type="match status" value="1"/>
</dbReference>
<dbReference type="Gene3D" id="3.30.470.10">
    <property type="match status" value="1"/>
</dbReference>
<reference evidence="7 8" key="1">
    <citation type="submission" date="2021-07" db="EMBL/GenBank/DDBJ databases">
        <title>Clostridium weizhouense sp. nov., an anaerobic bacterium isolated from activated sludge of Petroleum wastewater.</title>
        <authorList>
            <person name="Li Q."/>
        </authorList>
    </citation>
    <scope>NUCLEOTIDE SEQUENCE [LARGE SCALE GENOMIC DNA]</scope>
    <source>
        <strain evidence="7 8">YB-6</strain>
    </source>
</reference>
<evidence type="ECO:0000256" key="2">
    <source>
        <dbReference type="ARBA" id="ARBA00009320"/>
    </source>
</evidence>
<keyword evidence="7" id="KW-0032">Aminotransferase</keyword>
<evidence type="ECO:0000313" key="8">
    <source>
        <dbReference type="Proteomes" id="UP001519921"/>
    </source>
</evidence>
<comment type="cofactor">
    <cofactor evidence="1 5">
        <name>pyridoxal 5'-phosphate</name>
        <dbReference type="ChEBI" id="CHEBI:597326"/>
    </cofactor>
</comment>
<dbReference type="CDD" id="cd00449">
    <property type="entry name" value="PLPDE_IV"/>
    <property type="match status" value="1"/>
</dbReference>
<dbReference type="EMBL" id="JAHXPT010000001">
    <property type="protein sequence ID" value="MBW6408604.1"/>
    <property type="molecule type" value="Genomic_DNA"/>
</dbReference>
<evidence type="ECO:0000256" key="6">
    <source>
        <dbReference type="SAM" id="Coils"/>
    </source>
</evidence>
<organism evidence="7 8">
    <name type="scientific">Clostridium weizhouense</name>
    <dbReference type="NCBI Taxonomy" id="2859781"/>
    <lineage>
        <taxon>Bacteria</taxon>
        <taxon>Bacillati</taxon>
        <taxon>Bacillota</taxon>
        <taxon>Clostridia</taxon>
        <taxon>Eubacteriales</taxon>
        <taxon>Clostridiaceae</taxon>
        <taxon>Clostridium</taxon>
    </lineage>
</organism>
<dbReference type="PANTHER" id="PTHR42743">
    <property type="entry name" value="AMINO-ACID AMINOTRANSFERASE"/>
    <property type="match status" value="1"/>
</dbReference>
<evidence type="ECO:0000256" key="3">
    <source>
        <dbReference type="ARBA" id="ARBA00022898"/>
    </source>
</evidence>
<accession>A0ABS7AJ82</accession>
<dbReference type="PROSITE" id="PS00770">
    <property type="entry name" value="AA_TRANSFER_CLASS_4"/>
    <property type="match status" value="1"/>
</dbReference>
<keyword evidence="7" id="KW-0808">Transferase</keyword>
<sequence length="268" mass="31546">MECINNFFIEDYKIKETTIIDENEIKNKIIYEVLRVIHGKALFLENHLVRMKNSFKLINLDYPLNDKELTKSIEELIEKNNKLEGNIKIIYNVDTKKLKIFFIKHNYPTESMYENGVKTILYFGERENPNAKIVNRTFRDKVNNKIKEENAYEAILVDKNGYITEGSKSNIFMIKDNMLLTSPVRAVLPGVTRGEIIELAIKNNIEVKEMEYKYSDIKELDGMFICGTSPKVLPINEVNNIKFNKNNDIIKNIMKYYNKKIEDYINKY</sequence>
<keyword evidence="6" id="KW-0175">Coiled coil</keyword>
<dbReference type="InterPro" id="IPR036038">
    <property type="entry name" value="Aminotransferase-like"/>
</dbReference>
<keyword evidence="8" id="KW-1185">Reference proteome</keyword>
<dbReference type="GO" id="GO:0008483">
    <property type="term" value="F:transaminase activity"/>
    <property type="evidence" value="ECO:0007669"/>
    <property type="project" value="UniProtKB-KW"/>
</dbReference>
<feature type="coiled-coil region" evidence="6">
    <location>
        <begin position="66"/>
        <end position="93"/>
    </location>
</feature>
<dbReference type="Pfam" id="PF01063">
    <property type="entry name" value="Aminotran_4"/>
    <property type="match status" value="1"/>
</dbReference>
<proteinExistence type="inferred from homology"/>
<dbReference type="InterPro" id="IPR050571">
    <property type="entry name" value="Class-IV_PLP-Dep_Aminotrnsfr"/>
</dbReference>
<evidence type="ECO:0000313" key="7">
    <source>
        <dbReference type="EMBL" id="MBW6408604.1"/>
    </source>
</evidence>
<dbReference type="InterPro" id="IPR001544">
    <property type="entry name" value="Aminotrans_IV"/>
</dbReference>
<dbReference type="InterPro" id="IPR043132">
    <property type="entry name" value="BCAT-like_C"/>
</dbReference>
<dbReference type="InterPro" id="IPR043131">
    <property type="entry name" value="BCAT-like_N"/>
</dbReference>
<comment type="similarity">
    <text evidence="2 4">Belongs to the class-IV pyridoxal-phosphate-dependent aminotransferase family.</text>
</comment>
<evidence type="ECO:0000256" key="4">
    <source>
        <dbReference type="RuleBase" id="RU004106"/>
    </source>
</evidence>
<dbReference type="Gene3D" id="3.20.10.10">
    <property type="entry name" value="D-amino Acid Aminotransferase, subunit A, domain 2"/>
    <property type="match status" value="1"/>
</dbReference>
<dbReference type="RefSeq" id="WP_219777667.1">
    <property type="nucleotide sequence ID" value="NZ_JAHXPT010000001.1"/>
</dbReference>
<dbReference type="SUPFAM" id="SSF56752">
    <property type="entry name" value="D-aminoacid aminotransferase-like PLP-dependent enzymes"/>
    <property type="match status" value="1"/>
</dbReference>
<evidence type="ECO:0000256" key="1">
    <source>
        <dbReference type="ARBA" id="ARBA00001933"/>
    </source>
</evidence>
<dbReference type="Proteomes" id="UP001519921">
    <property type="component" value="Unassembled WGS sequence"/>
</dbReference>
<protein>
    <submittedName>
        <fullName evidence="7">Aminotransferase class IV</fullName>
    </submittedName>
</protein>
<comment type="caution">
    <text evidence="7">The sequence shown here is derived from an EMBL/GenBank/DDBJ whole genome shotgun (WGS) entry which is preliminary data.</text>
</comment>
<name>A0ABS7AJ82_9CLOT</name>